<dbReference type="GO" id="GO:0005634">
    <property type="term" value="C:nucleus"/>
    <property type="evidence" value="ECO:0007669"/>
    <property type="project" value="TreeGrafter"/>
</dbReference>
<evidence type="ECO:0000313" key="9">
    <source>
        <dbReference type="EMBL" id="KAH7037169.1"/>
    </source>
</evidence>
<dbReference type="AlphaFoldDB" id="A0A9P9BU73"/>
<dbReference type="PANTHER" id="PTHR12931">
    <property type="entry name" value="UBIQUITIN THIOLESTERASE PROTEIN OTUB"/>
    <property type="match status" value="1"/>
</dbReference>
<dbReference type="OrthoDB" id="18915at2759"/>
<evidence type="ECO:0000259" key="8">
    <source>
        <dbReference type="PROSITE" id="PS50802"/>
    </source>
</evidence>
<keyword evidence="5" id="KW-0378">Hydrolase</keyword>
<dbReference type="Gene3D" id="1.20.1300.20">
    <property type="entry name" value="Peptidase C65 Otubain, subdomain 2"/>
    <property type="match status" value="1"/>
</dbReference>
<evidence type="ECO:0000256" key="1">
    <source>
        <dbReference type="ARBA" id="ARBA00000707"/>
    </source>
</evidence>
<evidence type="ECO:0000256" key="6">
    <source>
        <dbReference type="ARBA" id="ARBA00022807"/>
    </source>
</evidence>
<dbReference type="EC" id="3.4.19.12" evidence="2"/>
<dbReference type="GO" id="GO:0006508">
    <property type="term" value="P:proteolysis"/>
    <property type="evidence" value="ECO:0007669"/>
    <property type="project" value="UniProtKB-KW"/>
</dbReference>
<feature type="domain" description="OTU" evidence="8">
    <location>
        <begin position="46"/>
        <end position="255"/>
    </location>
</feature>
<dbReference type="PROSITE" id="PS50802">
    <property type="entry name" value="OTU"/>
    <property type="match status" value="1"/>
</dbReference>
<evidence type="ECO:0000256" key="5">
    <source>
        <dbReference type="ARBA" id="ARBA00022801"/>
    </source>
</evidence>
<dbReference type="Proteomes" id="UP000756346">
    <property type="component" value="Unassembled WGS sequence"/>
</dbReference>
<dbReference type="SUPFAM" id="SSF54001">
    <property type="entry name" value="Cysteine proteinases"/>
    <property type="match status" value="1"/>
</dbReference>
<evidence type="ECO:0000256" key="2">
    <source>
        <dbReference type="ARBA" id="ARBA00012759"/>
    </source>
</evidence>
<dbReference type="InterPro" id="IPR042468">
    <property type="entry name" value="Peptidase_C65_otubain_sub1"/>
</dbReference>
<evidence type="ECO:0000256" key="4">
    <source>
        <dbReference type="ARBA" id="ARBA00022786"/>
    </source>
</evidence>
<keyword evidence="3" id="KW-0645">Protease</keyword>
<dbReference type="CDD" id="cd22749">
    <property type="entry name" value="Otubain_C65"/>
    <property type="match status" value="1"/>
</dbReference>
<dbReference type="InterPro" id="IPR003323">
    <property type="entry name" value="OTU_dom"/>
</dbReference>
<proteinExistence type="predicted"/>
<dbReference type="PANTHER" id="PTHR12931:SF15">
    <property type="entry name" value="UBIQUITIN THIOESTERASE OTUBAIN-LIKE"/>
    <property type="match status" value="1"/>
</dbReference>
<reference evidence="9" key="1">
    <citation type="journal article" date="2021" name="Nat. Commun.">
        <title>Genetic determinants of endophytism in the Arabidopsis root mycobiome.</title>
        <authorList>
            <person name="Mesny F."/>
            <person name="Miyauchi S."/>
            <person name="Thiergart T."/>
            <person name="Pickel B."/>
            <person name="Atanasova L."/>
            <person name="Karlsson M."/>
            <person name="Huettel B."/>
            <person name="Barry K.W."/>
            <person name="Haridas S."/>
            <person name="Chen C."/>
            <person name="Bauer D."/>
            <person name="Andreopoulos W."/>
            <person name="Pangilinan J."/>
            <person name="LaButti K."/>
            <person name="Riley R."/>
            <person name="Lipzen A."/>
            <person name="Clum A."/>
            <person name="Drula E."/>
            <person name="Henrissat B."/>
            <person name="Kohler A."/>
            <person name="Grigoriev I.V."/>
            <person name="Martin F.M."/>
            <person name="Hacquard S."/>
        </authorList>
    </citation>
    <scope>NUCLEOTIDE SEQUENCE</scope>
    <source>
        <strain evidence="9">MPI-CAGE-CH-0230</strain>
    </source>
</reference>
<comment type="caution">
    <text evidence="9">The sequence shown here is derived from an EMBL/GenBank/DDBJ whole genome shotgun (WGS) entry which is preliminary data.</text>
</comment>
<name>A0A9P9BU73_9PEZI</name>
<dbReference type="GO" id="GO:0071108">
    <property type="term" value="P:protein K48-linked deubiquitination"/>
    <property type="evidence" value="ECO:0007669"/>
    <property type="project" value="TreeGrafter"/>
</dbReference>
<evidence type="ECO:0000256" key="7">
    <source>
        <dbReference type="SAM" id="MobiDB-lite"/>
    </source>
</evidence>
<keyword evidence="6" id="KW-0788">Thiol protease</keyword>
<keyword evidence="4" id="KW-0833">Ubl conjugation pathway</keyword>
<dbReference type="RefSeq" id="XP_046016290.1">
    <property type="nucleotide sequence ID" value="XM_046163113.1"/>
</dbReference>
<sequence length="440" mass="48329">MMSSSLGLPMGPLIGDAVSTHAIAAEYAGADAIYVKKTTSLSQTYTHYRPVLGDGNCGWRAIGFAYFEQLIRRGDRDQIQNEFNRVTGLNDYIETVGGHDRWLFEDMVSESLDLLQEILVSITQGQDAMGVLMGKINDPAISAAIVYHLRLLASSWLKANAVEVEPFLGGTTITSYIESTVLPVNVEIDHFGIKGLVDVLLKPANMVLEIVYLDLSPGDTVNVHRMPEEAHGQDSLGLVLRLLYRPDHYDILYSQDPIPAQAIGVQSTDLQVNRATSFTQHQPIQGTIPLQEYATMDMSTLAMIPGFDPSGLSMMPAQTSSTTLAGSFAPSPVSWVSSPYVETVPETPATALPQELGFPQQHSAKPMTIHPLRFSKYNFSGLANTNEGSPPQEPTFTTSLFKNSHFNTAHYSNNNFQPEMYSPESEEVPRMKNGSRRKSP</sequence>
<dbReference type="Pfam" id="PF10275">
    <property type="entry name" value="Peptidase_C65"/>
    <property type="match status" value="1"/>
</dbReference>
<feature type="region of interest" description="Disordered" evidence="7">
    <location>
        <begin position="412"/>
        <end position="440"/>
    </location>
</feature>
<dbReference type="InterPro" id="IPR019400">
    <property type="entry name" value="Peptidase_C65_otubain"/>
</dbReference>
<organism evidence="9 10">
    <name type="scientific">Microdochium trichocladiopsis</name>
    <dbReference type="NCBI Taxonomy" id="1682393"/>
    <lineage>
        <taxon>Eukaryota</taxon>
        <taxon>Fungi</taxon>
        <taxon>Dikarya</taxon>
        <taxon>Ascomycota</taxon>
        <taxon>Pezizomycotina</taxon>
        <taxon>Sordariomycetes</taxon>
        <taxon>Xylariomycetidae</taxon>
        <taxon>Xylariales</taxon>
        <taxon>Microdochiaceae</taxon>
        <taxon>Microdochium</taxon>
    </lineage>
</organism>
<accession>A0A9P9BU73</accession>
<dbReference type="GO" id="GO:0043130">
    <property type="term" value="F:ubiquitin binding"/>
    <property type="evidence" value="ECO:0007669"/>
    <property type="project" value="TreeGrafter"/>
</dbReference>
<dbReference type="EMBL" id="JAGTJQ010000002">
    <property type="protein sequence ID" value="KAH7037169.1"/>
    <property type="molecule type" value="Genomic_DNA"/>
</dbReference>
<dbReference type="GO" id="GO:0004843">
    <property type="term" value="F:cysteine-type deubiquitinase activity"/>
    <property type="evidence" value="ECO:0007669"/>
    <property type="project" value="UniProtKB-EC"/>
</dbReference>
<protein>
    <recommendedName>
        <fullName evidence="2">ubiquitinyl hydrolase 1</fullName>
        <ecNumber evidence="2">3.4.19.12</ecNumber>
    </recommendedName>
</protein>
<dbReference type="Gene3D" id="3.30.200.60">
    <property type="entry name" value="Peptidase C65 Otubain, subdomain 1"/>
    <property type="match status" value="1"/>
</dbReference>
<dbReference type="InterPro" id="IPR038765">
    <property type="entry name" value="Papain-like_cys_pep_sf"/>
</dbReference>
<evidence type="ECO:0000313" key="10">
    <source>
        <dbReference type="Proteomes" id="UP000756346"/>
    </source>
</evidence>
<gene>
    <name evidence="9" type="ORF">B0I36DRAFT_62549</name>
</gene>
<dbReference type="GeneID" id="70192659"/>
<dbReference type="InterPro" id="IPR042467">
    <property type="entry name" value="Peptidase_C65_otubain_sub2"/>
</dbReference>
<evidence type="ECO:0000256" key="3">
    <source>
        <dbReference type="ARBA" id="ARBA00022670"/>
    </source>
</evidence>
<comment type="catalytic activity">
    <reaction evidence="1">
        <text>Thiol-dependent hydrolysis of ester, thioester, amide, peptide and isopeptide bonds formed by the C-terminal Gly of ubiquitin (a 76-residue protein attached to proteins as an intracellular targeting signal).</text>
        <dbReference type="EC" id="3.4.19.12"/>
    </reaction>
</comment>
<keyword evidence="10" id="KW-1185">Reference proteome</keyword>